<feature type="compositionally biased region" description="Low complexity" evidence="1">
    <location>
        <begin position="146"/>
        <end position="165"/>
    </location>
</feature>
<dbReference type="SUPFAM" id="SSF53098">
    <property type="entry name" value="Ribonuclease H-like"/>
    <property type="match status" value="1"/>
</dbReference>
<dbReference type="GO" id="GO:0003676">
    <property type="term" value="F:nucleic acid binding"/>
    <property type="evidence" value="ECO:0007669"/>
    <property type="project" value="InterPro"/>
</dbReference>
<dbReference type="PANTHER" id="PTHR22891">
    <property type="entry name" value="EUKARYOTIC TRANSLATION INITIATION FACTOR 2C"/>
    <property type="match status" value="1"/>
</dbReference>
<dbReference type="InterPro" id="IPR036085">
    <property type="entry name" value="PAZ_dom_sf"/>
</dbReference>
<dbReference type="Proteomes" id="UP000492821">
    <property type="component" value="Unassembled WGS sequence"/>
</dbReference>
<evidence type="ECO:0000313" key="4">
    <source>
        <dbReference type="WBParaSite" id="Pan_g23062.t1"/>
    </source>
</evidence>
<dbReference type="SUPFAM" id="SSF101690">
    <property type="entry name" value="PAZ domain"/>
    <property type="match status" value="1"/>
</dbReference>
<evidence type="ECO:0000313" key="3">
    <source>
        <dbReference type="Proteomes" id="UP000492821"/>
    </source>
</evidence>
<dbReference type="InterPro" id="IPR003165">
    <property type="entry name" value="Piwi"/>
</dbReference>
<dbReference type="Gene3D" id="3.30.420.10">
    <property type="entry name" value="Ribonuclease H-like superfamily/Ribonuclease H"/>
    <property type="match status" value="1"/>
</dbReference>
<dbReference type="WBParaSite" id="Pan_g23062.t1">
    <property type="protein sequence ID" value="Pan_g23062.t1"/>
    <property type="gene ID" value="Pan_g23062"/>
</dbReference>
<accession>A0A7E4VMN6</accession>
<feature type="compositionally biased region" description="Low complexity" evidence="1">
    <location>
        <begin position="78"/>
        <end position="110"/>
    </location>
</feature>
<organism evidence="3 4">
    <name type="scientific">Panagrellus redivivus</name>
    <name type="common">Microworm</name>
    <dbReference type="NCBI Taxonomy" id="6233"/>
    <lineage>
        <taxon>Eukaryota</taxon>
        <taxon>Metazoa</taxon>
        <taxon>Ecdysozoa</taxon>
        <taxon>Nematoda</taxon>
        <taxon>Chromadorea</taxon>
        <taxon>Rhabditida</taxon>
        <taxon>Tylenchina</taxon>
        <taxon>Panagrolaimomorpha</taxon>
        <taxon>Panagrolaimoidea</taxon>
        <taxon>Panagrolaimidae</taxon>
        <taxon>Panagrellus</taxon>
    </lineage>
</organism>
<evidence type="ECO:0000259" key="2">
    <source>
        <dbReference type="PROSITE" id="PS50822"/>
    </source>
</evidence>
<feature type="domain" description="Piwi" evidence="2">
    <location>
        <begin position="722"/>
        <end position="1038"/>
    </location>
</feature>
<protein>
    <submittedName>
        <fullName evidence="4">Piwi domain-containing protein</fullName>
    </submittedName>
</protein>
<dbReference type="PROSITE" id="PS50822">
    <property type="entry name" value="PIWI"/>
    <property type="match status" value="1"/>
</dbReference>
<reference evidence="4" key="2">
    <citation type="submission" date="2020-10" db="UniProtKB">
        <authorList>
            <consortium name="WormBaseParasite"/>
        </authorList>
    </citation>
    <scope>IDENTIFICATION</scope>
</reference>
<name>A0A7E4VMN6_PANRE</name>
<dbReference type="SMART" id="SM00950">
    <property type="entry name" value="Piwi"/>
    <property type="match status" value="1"/>
</dbReference>
<proteinExistence type="predicted"/>
<reference evidence="3" key="1">
    <citation type="journal article" date="2013" name="Genetics">
        <title>The draft genome and transcriptome of Panagrellus redivivus are shaped by the harsh demands of a free-living lifestyle.</title>
        <authorList>
            <person name="Srinivasan J."/>
            <person name="Dillman A.R."/>
            <person name="Macchietto M.G."/>
            <person name="Heikkinen L."/>
            <person name="Lakso M."/>
            <person name="Fracchia K.M."/>
            <person name="Antoshechkin I."/>
            <person name="Mortazavi A."/>
            <person name="Wong G."/>
            <person name="Sternberg P.W."/>
        </authorList>
    </citation>
    <scope>NUCLEOTIDE SEQUENCE [LARGE SCALE GENOMIC DNA]</scope>
    <source>
        <strain evidence="3">MT8872</strain>
    </source>
</reference>
<dbReference type="Pfam" id="PF02171">
    <property type="entry name" value="Piwi"/>
    <property type="match status" value="1"/>
</dbReference>
<feature type="region of interest" description="Disordered" evidence="1">
    <location>
        <begin position="73"/>
        <end position="175"/>
    </location>
</feature>
<dbReference type="AlphaFoldDB" id="A0A7E4VMN6"/>
<evidence type="ECO:0000256" key="1">
    <source>
        <dbReference type="SAM" id="MobiDB-lite"/>
    </source>
</evidence>
<feature type="region of interest" description="Disordered" evidence="1">
    <location>
        <begin position="1"/>
        <end position="56"/>
    </location>
</feature>
<sequence length="1063" mass="121425">MIPLPFKPRRVIVRRPGGQEAPESENVAPPQEPSVSEQAVVEQEAQKPVEVPNAWGVNRQQVQKPVEANAWGVNRQVGSAGPSAAAWPSSQTASATTSRPSSLSSASTSSGRQPPMPCTSRQPPVPSIGRQPPMPTYLGRQPPMPSTSQQPPLPSTSQAPLTLTSKWKPVPKPPSRRELAMKALNPFASYERDNPTPAEIKEQAQYRFPGTEGKPLMVKTNLFPMVQYGGESIRIGLYQLEGYHFPNDYNPEVSNPIPLQAHTMLSDFYNHFNRYFNDVRTPRYMVKGYPVHNRAAFVVFVVPPLPKYALANSRQYDFIMDASKKGVVIGAKRIWVDYKRNVEFNDEENVNDFQQLMKSGLTGALIRMFKNEYFRVGNDVFTNIGKKSIRDVIDILGGYKVRVHTDVIGLPMLSVNITFASTLRVNIPLINVLIALVCGRDISDVQLPLWKLSDLVITERQLPLFKELVIGLNVNIPDHQDLTVRYRNKIIDITDIPYFKIVTGDGNTAIDSYAEFGSPIQCPHLQAVCVKRGLARIYVPMEKVFISETPQRLRHSISRFKRDIVGLTAIPPKDRFAAIEKFQMNMQRCLESNGVTESNLLSQMKLKLRKAAEISARVLDPVEVEDANAYDKKLVRYIFLNLNPKLKSQEPKSDMREYVNYLREKRRINFDEGGALMYSNLQLKPLLEEDLFKYFNDKVKDILEMLEKKQFADFDPKTQTVIFFVLLPDETTEKRFYATGKYAITEAGYVSQFILPSTFDLLTEDVEVMKNLSRKINVKLGGTNKVPAETNQRYMQFMKRPTMFMGIDTRNSHQKKQRGVVAVSVTIDRFALTYAFYLRRNNLYTRYSITWDEIINDALDNFVGPDPERIYIYRAGMDEYNLKQGEAWDELIEIREKVENFWAVRDRRTPVPKITYIGYNRAHNVRFMRLEEPTKMIENEYRRDEGMKWNVPRGTVIDHTITPENAFFLNSHAVHTGGTVKPVQYIIVADENKTPVNDLEVVTYVLCCTSPRSDVPVKRPLPIAYCQLLLSHVFDTCEQLFDDTAVDKPYKFNEKLANTPFFV</sequence>
<dbReference type="InterPro" id="IPR036397">
    <property type="entry name" value="RNaseH_sf"/>
</dbReference>
<dbReference type="InterPro" id="IPR012337">
    <property type="entry name" value="RNaseH-like_sf"/>
</dbReference>
<keyword evidence="3" id="KW-1185">Reference proteome</keyword>
<dbReference type="Gene3D" id="3.40.50.2300">
    <property type="match status" value="1"/>
</dbReference>